<gene>
    <name evidence="2" type="ordered locus">Mchl_1615</name>
</gene>
<dbReference type="Proteomes" id="UP000002385">
    <property type="component" value="Chromosome"/>
</dbReference>
<dbReference type="HOGENOM" id="CLU_1101838_0_0_5"/>
<sequence length="252" mass="26954">MTKALLTRAEPEVRLPAIRNGIPPAPARTAALIGYLHNNLEPIPGNFRRYALSAAAAPTDEQRALLLTRRGEIDAGLVGADEVTIRENVGILRSSMATAQLGPEAMQLAKKGFILVLGQYPAWAVQETTLRFLSGRAGSGTYAPTAAEMANVCREMISDHLAERARINAVLDAEVYHLTGEADRATINRMHAEFVAETTVRNAAPKGPAPEPLPEQRPAGLAADLESRRKRREAAERSAGGEAAPVRADPAA</sequence>
<dbReference type="KEGG" id="mch:Mchl_1615"/>
<accession>B7KSX7</accession>
<proteinExistence type="predicted"/>
<dbReference type="AlphaFoldDB" id="B7KSX7"/>
<feature type="region of interest" description="Disordered" evidence="1">
    <location>
        <begin position="200"/>
        <end position="252"/>
    </location>
</feature>
<dbReference type="EMBL" id="CP001298">
    <property type="protein sequence ID" value="ACK82479.1"/>
    <property type="molecule type" value="Genomic_DNA"/>
</dbReference>
<name>B7KSX7_METC4</name>
<organism evidence="2 3">
    <name type="scientific">Methylorubrum extorquens (strain CM4 / NCIMB 13688)</name>
    <name type="common">Methylobacterium extorquens</name>
    <dbReference type="NCBI Taxonomy" id="440085"/>
    <lineage>
        <taxon>Bacteria</taxon>
        <taxon>Pseudomonadati</taxon>
        <taxon>Pseudomonadota</taxon>
        <taxon>Alphaproteobacteria</taxon>
        <taxon>Hyphomicrobiales</taxon>
        <taxon>Methylobacteriaceae</taxon>
        <taxon>Methylorubrum</taxon>
    </lineage>
</organism>
<evidence type="ECO:0000313" key="2">
    <source>
        <dbReference type="EMBL" id="ACK82479.1"/>
    </source>
</evidence>
<protein>
    <submittedName>
        <fullName evidence="2">Uncharacterized protein</fullName>
    </submittedName>
</protein>
<evidence type="ECO:0000313" key="3">
    <source>
        <dbReference type="Proteomes" id="UP000002385"/>
    </source>
</evidence>
<reference evidence="2 3" key="2">
    <citation type="journal article" date="2012" name="J. Bacteriol.">
        <title>Complete genome sequences of six strains of the genus Methylobacterium.</title>
        <authorList>
            <person name="Marx C.J."/>
            <person name="Bringel F."/>
            <person name="Chistoserdova L."/>
            <person name="Moulin L."/>
            <person name="Farhan Ul Haque M."/>
            <person name="Fleischman D.E."/>
            <person name="Gruffaz C."/>
            <person name="Jourand P."/>
            <person name="Knief C."/>
            <person name="Lee M.C."/>
            <person name="Muller E.E."/>
            <person name="Nadalig T."/>
            <person name="Peyraud R."/>
            <person name="Roselli S."/>
            <person name="Russ L."/>
            <person name="Goodwin L.A."/>
            <person name="Ivanova N."/>
            <person name="Kyrpides N."/>
            <person name="Lajus A."/>
            <person name="Land M.L."/>
            <person name="Medigue C."/>
            <person name="Mikhailova N."/>
            <person name="Nolan M."/>
            <person name="Woyke T."/>
            <person name="Stolyar S."/>
            <person name="Vorholt J.A."/>
            <person name="Vuilleumier S."/>
        </authorList>
    </citation>
    <scope>NUCLEOTIDE SEQUENCE [LARGE SCALE GENOMIC DNA]</scope>
    <source>
        <strain evidence="3">CM4 / NCIMB 13688</strain>
    </source>
</reference>
<reference evidence="3" key="1">
    <citation type="submission" date="2008-12" db="EMBL/GenBank/DDBJ databases">
        <title>Complete sequence of chromosome of Methylobacterium chloromethanicum CM4.</title>
        <authorList>
            <consortium name="US DOE Joint Genome Institute"/>
            <person name="Lucas S."/>
            <person name="Copeland A."/>
            <person name="Lapidus A."/>
            <person name="Glavina del Rio T."/>
            <person name="Dalin E."/>
            <person name="Tice H."/>
            <person name="Bruce D."/>
            <person name="Goodwin L."/>
            <person name="Pitluck S."/>
            <person name="Chertkov O."/>
            <person name="Brettin T."/>
            <person name="Detter J.C."/>
            <person name="Han C."/>
            <person name="Larimer F."/>
            <person name="Land M."/>
            <person name="Hauser L."/>
            <person name="Kyrpides N."/>
            <person name="Mikhailova N."/>
            <person name="Marx C."/>
            <person name="Richardson P."/>
        </authorList>
    </citation>
    <scope>NUCLEOTIDE SEQUENCE [LARGE SCALE GENOMIC DNA]</scope>
    <source>
        <strain evidence="3">CM4 / NCIMB 13688</strain>
    </source>
</reference>
<evidence type="ECO:0000256" key="1">
    <source>
        <dbReference type="SAM" id="MobiDB-lite"/>
    </source>
</evidence>